<dbReference type="NCBIfam" id="TIGR00230">
    <property type="entry name" value="sfsA"/>
    <property type="match status" value="1"/>
</dbReference>
<protein>
    <recommendedName>
        <fullName evidence="1">Sugar fermentation stimulation protein homolog</fullName>
    </recommendedName>
</protein>
<dbReference type="Proteomes" id="UP001556653">
    <property type="component" value="Unassembled WGS sequence"/>
</dbReference>
<dbReference type="InterPro" id="IPR040452">
    <property type="entry name" value="SfsA_C"/>
</dbReference>
<dbReference type="Pfam" id="PF03749">
    <property type="entry name" value="SfsA"/>
    <property type="match status" value="1"/>
</dbReference>
<comment type="caution">
    <text evidence="4">The sequence shown here is derived from an EMBL/GenBank/DDBJ whole genome shotgun (WGS) entry which is preliminary data.</text>
</comment>
<name>A0ABV3S7V4_9GAMM</name>
<sequence length="233" mass="24848">MDYDTPLAAGTLERRYKRFLADVTLDDGSRVTAHCPNTGSMLGCADPGMRVWLSRSDRPGRKYAHTWEQVEAAGGVRVGIHTGRTNRLVAEALADAGLIPEAAGAGPARPEVNVPEEPMRADFQLEGDGRFVEVKNVTAAVDAGVAVFPDSPSARGVRHLEVFQRLAERGDGAMLVFCAQRPDVDEIRPADLIDPAYGRALRSAIAAGVVVIGVGATPTANGIRVDRRIPVLT</sequence>
<gene>
    <name evidence="1 4" type="primary">sfsA</name>
    <name evidence="4" type="ORF">V6X64_04280</name>
</gene>
<dbReference type="InterPro" id="IPR041465">
    <property type="entry name" value="SfsA_N"/>
</dbReference>
<evidence type="ECO:0000313" key="5">
    <source>
        <dbReference type="Proteomes" id="UP001556653"/>
    </source>
</evidence>
<comment type="similarity">
    <text evidence="1">Belongs to the SfsA family.</text>
</comment>
<reference evidence="4 5" key="1">
    <citation type="submission" date="2024-02" db="EMBL/GenBank/DDBJ databases">
        <title>New especies of Spiribacter isolated from saline water.</title>
        <authorList>
            <person name="Leon M.J."/>
            <person name="De La Haba R."/>
            <person name="Sanchez-Porro C."/>
            <person name="Ventosa A."/>
        </authorList>
    </citation>
    <scope>NUCLEOTIDE SEQUENCE [LARGE SCALE GENOMIC DNA]</scope>
    <source>
        <strain evidence="5">ag22IC4-227</strain>
    </source>
</reference>
<proteinExistence type="inferred from homology"/>
<evidence type="ECO:0000256" key="1">
    <source>
        <dbReference type="HAMAP-Rule" id="MF_00095"/>
    </source>
</evidence>
<evidence type="ECO:0000313" key="4">
    <source>
        <dbReference type="EMBL" id="MEX0386216.1"/>
    </source>
</evidence>
<dbReference type="RefSeq" id="WP_367966692.1">
    <property type="nucleotide sequence ID" value="NZ_JBAKFJ010000001.1"/>
</dbReference>
<dbReference type="InterPro" id="IPR005224">
    <property type="entry name" value="SfsA"/>
</dbReference>
<dbReference type="Gene3D" id="2.40.50.580">
    <property type="match status" value="1"/>
</dbReference>
<dbReference type="Gene3D" id="3.40.1350.60">
    <property type="match status" value="1"/>
</dbReference>
<evidence type="ECO:0000259" key="2">
    <source>
        <dbReference type="Pfam" id="PF03749"/>
    </source>
</evidence>
<keyword evidence="5" id="KW-1185">Reference proteome</keyword>
<dbReference type="Pfam" id="PF17746">
    <property type="entry name" value="SfsA_N"/>
    <property type="match status" value="1"/>
</dbReference>
<dbReference type="HAMAP" id="MF_00095">
    <property type="entry name" value="SfsA"/>
    <property type="match status" value="1"/>
</dbReference>
<dbReference type="CDD" id="cd22359">
    <property type="entry name" value="SfsA-like_bacterial"/>
    <property type="match status" value="1"/>
</dbReference>
<dbReference type="EMBL" id="JBAKFJ010000001">
    <property type="protein sequence ID" value="MEX0386216.1"/>
    <property type="molecule type" value="Genomic_DNA"/>
</dbReference>
<dbReference type="PANTHER" id="PTHR30545:SF2">
    <property type="entry name" value="SUGAR FERMENTATION STIMULATION PROTEIN A"/>
    <property type="match status" value="1"/>
</dbReference>
<feature type="domain" description="SfsA N-terminal OB" evidence="3">
    <location>
        <begin position="14"/>
        <end position="75"/>
    </location>
</feature>
<dbReference type="PANTHER" id="PTHR30545">
    <property type="entry name" value="SUGAR FERMENTATION STIMULATION PROTEIN A"/>
    <property type="match status" value="1"/>
</dbReference>
<evidence type="ECO:0000259" key="3">
    <source>
        <dbReference type="Pfam" id="PF17746"/>
    </source>
</evidence>
<feature type="domain" description="Sugar fermentation stimulation protein C-terminal" evidence="2">
    <location>
        <begin position="84"/>
        <end position="217"/>
    </location>
</feature>
<accession>A0ABV3S7V4</accession>
<organism evidence="4 5">
    <name type="scientific">Spiribacter onubensis</name>
    <dbReference type="NCBI Taxonomy" id="3122420"/>
    <lineage>
        <taxon>Bacteria</taxon>
        <taxon>Pseudomonadati</taxon>
        <taxon>Pseudomonadota</taxon>
        <taxon>Gammaproteobacteria</taxon>
        <taxon>Chromatiales</taxon>
        <taxon>Ectothiorhodospiraceae</taxon>
        <taxon>Spiribacter</taxon>
    </lineage>
</organism>